<keyword evidence="13" id="KW-0472">Membrane</keyword>
<evidence type="ECO:0000256" key="5">
    <source>
        <dbReference type="ARBA" id="ARBA00022475"/>
    </source>
</evidence>
<sequence>MRGHFFSILCLGGFAVAQHAPRQAEGAGPLSLASTNPTAIPLSSIYGSMPVQSTEPLPTTYPPSATPPVSGAPRTPTAPINPSNYPTQDRVPPIDSPEVQEWIRQVQNSGVPIPGIPPKSSAICSDAANAAAAANASASGTCWWTCGGCTRDTDITTCPDQRTWGVSFDDGPSPYTPALLRYLDEQRLKATFFVVGSRVISRPEILRTTYLSGNQLSVHTWSHTALTTLSTEQIIAELGWTMKAIKDVVGVTPNTMRPPYGDLDDRVRAICRAMGLTPIIWTTTDGVSFDTEDWRVVAGQPADAALRAFERILNRANSMSTGFIVLSHDLYQQSVDLATGYILPDALARGFQLRDINTCLKRSPSDAYIETSGGGNAPNPNSSGGSTPRSGATPASTAPTSSGTRTSTSTNSRASATASSGTTPARNSALSISPEVSLIMLVAGLFTFFL</sequence>
<evidence type="ECO:0000256" key="7">
    <source>
        <dbReference type="ARBA" id="ARBA00022525"/>
    </source>
</evidence>
<dbReference type="PANTHER" id="PTHR10587">
    <property type="entry name" value="GLYCOSYL TRANSFERASE-RELATED"/>
    <property type="match status" value="1"/>
</dbReference>
<comment type="similarity">
    <text evidence="4">Belongs to the polysaccharide deacetylase family.</text>
</comment>
<dbReference type="FunFam" id="3.20.20.370:FF:000004">
    <property type="entry name" value="Related to Chitin deacetylase"/>
    <property type="match status" value="1"/>
</dbReference>
<dbReference type="GO" id="GO:0009272">
    <property type="term" value="P:fungal-type cell wall biogenesis"/>
    <property type="evidence" value="ECO:0007669"/>
    <property type="project" value="UniProtKB-ARBA"/>
</dbReference>
<dbReference type="GO" id="GO:0006032">
    <property type="term" value="P:chitin catabolic process"/>
    <property type="evidence" value="ECO:0007669"/>
    <property type="project" value="UniProtKB-KW"/>
</dbReference>
<comment type="caution">
    <text evidence="25">The sequence shown here is derived from an EMBL/GenBank/DDBJ whole genome shotgun (WGS) entry which is preliminary data.</text>
</comment>
<feature type="region of interest" description="Disordered" evidence="22">
    <location>
        <begin position="367"/>
        <end position="428"/>
    </location>
</feature>
<dbReference type="GO" id="GO:0004099">
    <property type="term" value="F:chitin deacetylase activity"/>
    <property type="evidence" value="ECO:0007669"/>
    <property type="project" value="UniProtKB-EC"/>
</dbReference>
<evidence type="ECO:0000256" key="6">
    <source>
        <dbReference type="ARBA" id="ARBA00022512"/>
    </source>
</evidence>
<feature type="domain" description="NodB homology" evidence="24">
    <location>
        <begin position="162"/>
        <end position="354"/>
    </location>
</feature>
<evidence type="ECO:0000256" key="3">
    <source>
        <dbReference type="ARBA" id="ARBA00004609"/>
    </source>
</evidence>
<dbReference type="PANTHER" id="PTHR10587:SF133">
    <property type="entry name" value="CHITIN DEACETYLASE 1-RELATED"/>
    <property type="match status" value="1"/>
</dbReference>
<dbReference type="OrthoDB" id="407355at2759"/>
<keyword evidence="19" id="KW-0624">Polysaccharide degradation</keyword>
<comment type="catalytic activity">
    <reaction evidence="21">
        <text>[(1-&gt;4)-N-acetyl-beta-D-glucosaminyl](n) + n H2O = chitosan + n acetate</text>
        <dbReference type="Rhea" id="RHEA:10464"/>
        <dbReference type="Rhea" id="RHEA-COMP:9593"/>
        <dbReference type="Rhea" id="RHEA-COMP:9597"/>
        <dbReference type="ChEBI" id="CHEBI:15377"/>
        <dbReference type="ChEBI" id="CHEBI:17029"/>
        <dbReference type="ChEBI" id="CHEBI:30089"/>
        <dbReference type="ChEBI" id="CHEBI:57704"/>
        <dbReference type="EC" id="3.5.1.41"/>
    </reaction>
    <physiologicalReaction direction="left-to-right" evidence="21">
        <dbReference type="Rhea" id="RHEA:10465"/>
    </physiologicalReaction>
</comment>
<dbReference type="InterPro" id="IPR050248">
    <property type="entry name" value="Polysacc_deacetylase_ArnD"/>
</dbReference>
<dbReference type="EC" id="3.5.1.41" evidence="20"/>
<comment type="cofactor">
    <cofactor evidence="1">
        <name>Co(2+)</name>
        <dbReference type="ChEBI" id="CHEBI:48828"/>
    </cofactor>
</comment>
<keyword evidence="11" id="KW-0378">Hydrolase</keyword>
<dbReference type="GO" id="GO:0046872">
    <property type="term" value="F:metal ion binding"/>
    <property type="evidence" value="ECO:0007669"/>
    <property type="project" value="UniProtKB-KW"/>
</dbReference>
<feature type="compositionally biased region" description="Polar residues" evidence="22">
    <location>
        <begin position="78"/>
        <end position="87"/>
    </location>
</feature>
<keyword evidence="26" id="KW-1185">Reference proteome</keyword>
<evidence type="ECO:0000256" key="21">
    <source>
        <dbReference type="ARBA" id="ARBA00048494"/>
    </source>
</evidence>
<dbReference type="Proteomes" id="UP000383932">
    <property type="component" value="Unassembled WGS sequence"/>
</dbReference>
<organism evidence="25 26">
    <name type="scientific">Ceratobasidium theobromae</name>
    <dbReference type="NCBI Taxonomy" id="1582974"/>
    <lineage>
        <taxon>Eukaryota</taxon>
        <taxon>Fungi</taxon>
        <taxon>Dikarya</taxon>
        <taxon>Basidiomycota</taxon>
        <taxon>Agaricomycotina</taxon>
        <taxon>Agaricomycetes</taxon>
        <taxon>Cantharellales</taxon>
        <taxon>Ceratobasidiaceae</taxon>
        <taxon>Ceratobasidium</taxon>
    </lineage>
</organism>
<evidence type="ECO:0000256" key="4">
    <source>
        <dbReference type="ARBA" id="ARBA00010973"/>
    </source>
</evidence>
<dbReference type="AlphaFoldDB" id="A0A5N5QJI5"/>
<keyword evidence="15" id="KW-0119">Carbohydrate metabolism</keyword>
<evidence type="ECO:0000256" key="16">
    <source>
        <dbReference type="ARBA" id="ARBA00023285"/>
    </source>
</evidence>
<dbReference type="PROSITE" id="PS51677">
    <property type="entry name" value="NODB"/>
    <property type="match status" value="1"/>
</dbReference>
<evidence type="ECO:0000313" key="25">
    <source>
        <dbReference type="EMBL" id="KAB5591648.1"/>
    </source>
</evidence>
<feature type="compositionally biased region" description="Low complexity" evidence="22">
    <location>
        <begin position="377"/>
        <end position="426"/>
    </location>
</feature>
<dbReference type="SUPFAM" id="SSF88713">
    <property type="entry name" value="Glycoside hydrolase/deacetylase"/>
    <property type="match status" value="1"/>
</dbReference>
<keyword evidence="18" id="KW-0961">Cell wall biogenesis/degradation</keyword>
<proteinExistence type="inferred from homology"/>
<keyword evidence="14" id="KW-0325">Glycoprotein</keyword>
<dbReference type="GO" id="GO:0005886">
    <property type="term" value="C:plasma membrane"/>
    <property type="evidence" value="ECO:0007669"/>
    <property type="project" value="UniProtKB-SubCell"/>
</dbReference>
<keyword evidence="16" id="KW-0170">Cobalt</keyword>
<feature type="region of interest" description="Disordered" evidence="22">
    <location>
        <begin position="51"/>
        <end position="92"/>
    </location>
</feature>
<evidence type="ECO:0000256" key="19">
    <source>
        <dbReference type="ARBA" id="ARBA00023326"/>
    </source>
</evidence>
<protein>
    <recommendedName>
        <fullName evidence="20">chitin deacetylase</fullName>
        <ecNumber evidence="20">3.5.1.41</ecNumber>
    </recommendedName>
</protein>
<dbReference type="Pfam" id="PF01522">
    <property type="entry name" value="Polysacc_deac_1"/>
    <property type="match status" value="1"/>
</dbReference>
<keyword evidence="5" id="KW-1003">Cell membrane</keyword>
<evidence type="ECO:0000259" key="24">
    <source>
        <dbReference type="PROSITE" id="PS51677"/>
    </source>
</evidence>
<keyword evidence="10 23" id="KW-0732">Signal</keyword>
<evidence type="ECO:0000256" key="22">
    <source>
        <dbReference type="SAM" id="MobiDB-lite"/>
    </source>
</evidence>
<evidence type="ECO:0000256" key="1">
    <source>
        <dbReference type="ARBA" id="ARBA00001941"/>
    </source>
</evidence>
<evidence type="ECO:0000256" key="10">
    <source>
        <dbReference type="ARBA" id="ARBA00022729"/>
    </source>
</evidence>
<evidence type="ECO:0000256" key="11">
    <source>
        <dbReference type="ARBA" id="ARBA00022801"/>
    </source>
</evidence>
<evidence type="ECO:0000256" key="18">
    <source>
        <dbReference type="ARBA" id="ARBA00023316"/>
    </source>
</evidence>
<evidence type="ECO:0000256" key="17">
    <source>
        <dbReference type="ARBA" id="ARBA00023288"/>
    </source>
</evidence>
<keyword evidence="9" id="KW-0479">Metal-binding</keyword>
<name>A0A5N5QJI5_9AGAM</name>
<keyword evidence="12" id="KW-0146">Chitin degradation</keyword>
<evidence type="ECO:0000256" key="23">
    <source>
        <dbReference type="SAM" id="SignalP"/>
    </source>
</evidence>
<evidence type="ECO:0000256" key="14">
    <source>
        <dbReference type="ARBA" id="ARBA00023180"/>
    </source>
</evidence>
<evidence type="ECO:0000256" key="12">
    <source>
        <dbReference type="ARBA" id="ARBA00023024"/>
    </source>
</evidence>
<dbReference type="Gene3D" id="3.20.20.370">
    <property type="entry name" value="Glycoside hydrolase/deacetylase"/>
    <property type="match status" value="1"/>
</dbReference>
<evidence type="ECO:0000256" key="15">
    <source>
        <dbReference type="ARBA" id="ARBA00023277"/>
    </source>
</evidence>
<evidence type="ECO:0000313" key="26">
    <source>
        <dbReference type="Proteomes" id="UP000383932"/>
    </source>
</evidence>
<keyword evidence="7" id="KW-0964">Secreted</keyword>
<keyword evidence="8" id="KW-0336">GPI-anchor</keyword>
<dbReference type="InterPro" id="IPR002509">
    <property type="entry name" value="NODB_dom"/>
</dbReference>
<dbReference type="InterPro" id="IPR011330">
    <property type="entry name" value="Glyco_hydro/deAcase_b/a-brl"/>
</dbReference>
<comment type="subcellular location">
    <subcellularLocation>
        <location evidence="3">Cell membrane</location>
        <topology evidence="3">Lipid-anchor</topology>
        <topology evidence="3">GPI-anchor</topology>
    </subcellularLocation>
    <subcellularLocation>
        <location evidence="2">Secreted</location>
        <location evidence="2">Cell wall</location>
    </subcellularLocation>
</comment>
<accession>A0A5N5QJI5</accession>
<feature type="chain" id="PRO_5024363959" description="chitin deacetylase" evidence="23">
    <location>
        <begin position="18"/>
        <end position="450"/>
    </location>
</feature>
<keyword evidence="17" id="KW-0449">Lipoprotein</keyword>
<evidence type="ECO:0000256" key="8">
    <source>
        <dbReference type="ARBA" id="ARBA00022622"/>
    </source>
</evidence>
<gene>
    <name evidence="25" type="ORF">CTheo_4900</name>
</gene>
<evidence type="ECO:0000256" key="20">
    <source>
        <dbReference type="ARBA" id="ARBA00024056"/>
    </source>
</evidence>
<reference evidence="25 26" key="1">
    <citation type="journal article" date="2019" name="Fungal Biol. Biotechnol.">
        <title>Draft genome sequence of fastidious pathogen Ceratobasidium theobromae, which causes vascular-streak dieback in Theobroma cacao.</title>
        <authorList>
            <person name="Ali S.S."/>
            <person name="Asman A."/>
            <person name="Shao J."/>
            <person name="Firmansyah A.P."/>
            <person name="Susilo A.W."/>
            <person name="Rosmana A."/>
            <person name="McMahon P."/>
            <person name="Junaid M."/>
            <person name="Guest D."/>
            <person name="Kheng T.Y."/>
            <person name="Meinhardt L.W."/>
            <person name="Bailey B.A."/>
        </authorList>
    </citation>
    <scope>NUCLEOTIDE SEQUENCE [LARGE SCALE GENOMIC DNA]</scope>
    <source>
        <strain evidence="25 26">CT2</strain>
    </source>
</reference>
<feature type="signal peptide" evidence="23">
    <location>
        <begin position="1"/>
        <end position="17"/>
    </location>
</feature>
<evidence type="ECO:0000256" key="9">
    <source>
        <dbReference type="ARBA" id="ARBA00022723"/>
    </source>
</evidence>
<evidence type="ECO:0000256" key="2">
    <source>
        <dbReference type="ARBA" id="ARBA00004191"/>
    </source>
</evidence>
<dbReference type="GO" id="GO:0071555">
    <property type="term" value="P:cell wall organization"/>
    <property type="evidence" value="ECO:0007669"/>
    <property type="project" value="UniProtKB-KW"/>
</dbReference>
<dbReference type="EMBL" id="SSOP01000095">
    <property type="protein sequence ID" value="KAB5591648.1"/>
    <property type="molecule type" value="Genomic_DNA"/>
</dbReference>
<dbReference type="GO" id="GO:0000272">
    <property type="term" value="P:polysaccharide catabolic process"/>
    <property type="evidence" value="ECO:0007669"/>
    <property type="project" value="UniProtKB-KW"/>
</dbReference>
<evidence type="ECO:0000256" key="13">
    <source>
        <dbReference type="ARBA" id="ARBA00023136"/>
    </source>
</evidence>
<dbReference type="GO" id="GO:0098552">
    <property type="term" value="C:side of membrane"/>
    <property type="evidence" value="ECO:0007669"/>
    <property type="project" value="UniProtKB-KW"/>
</dbReference>
<keyword evidence="6" id="KW-0134">Cell wall</keyword>